<dbReference type="EMBL" id="JAACFV010000009">
    <property type="protein sequence ID" value="KAF7512837.1"/>
    <property type="molecule type" value="Genomic_DNA"/>
</dbReference>
<reference evidence="1" key="1">
    <citation type="submission" date="2020-02" db="EMBL/GenBank/DDBJ databases">
        <authorList>
            <person name="Palmer J.M."/>
        </authorList>
    </citation>
    <scope>NUCLEOTIDE SEQUENCE</scope>
    <source>
        <strain evidence="1">EPUS1.4</strain>
        <tissue evidence="1">Thallus</tissue>
    </source>
</reference>
<organism evidence="1 2">
    <name type="scientific">Endocarpon pusillum</name>
    <dbReference type="NCBI Taxonomy" id="364733"/>
    <lineage>
        <taxon>Eukaryota</taxon>
        <taxon>Fungi</taxon>
        <taxon>Dikarya</taxon>
        <taxon>Ascomycota</taxon>
        <taxon>Pezizomycotina</taxon>
        <taxon>Eurotiomycetes</taxon>
        <taxon>Chaetothyriomycetidae</taxon>
        <taxon>Verrucariales</taxon>
        <taxon>Verrucariaceae</taxon>
        <taxon>Endocarpon</taxon>
    </lineage>
</organism>
<dbReference type="AlphaFoldDB" id="A0A8H7ARC4"/>
<keyword evidence="2" id="KW-1185">Reference proteome</keyword>
<evidence type="ECO:0000313" key="1">
    <source>
        <dbReference type="EMBL" id="KAF7512837.1"/>
    </source>
</evidence>
<sequence length="123" mass="13900">MASRKGHVMSLPLLRQVNFQICLGNFFLFFTLLRVAARTVTFRFPGDLDVESFRGSSLTYESLLSRFSFVEEVIERLPGLIYADTRVLSSVDDNPSPTRSLLSLGASSVAHYLPTYNSTLRRF</sequence>
<protein>
    <submittedName>
        <fullName evidence="1">Uncharacterized protein</fullName>
    </submittedName>
</protein>
<gene>
    <name evidence="1" type="ORF">GJ744_011940</name>
</gene>
<dbReference type="Proteomes" id="UP000606974">
    <property type="component" value="Unassembled WGS sequence"/>
</dbReference>
<accession>A0A8H7ARC4</accession>
<comment type="caution">
    <text evidence="1">The sequence shown here is derived from an EMBL/GenBank/DDBJ whole genome shotgun (WGS) entry which is preliminary data.</text>
</comment>
<name>A0A8H7ARC4_9EURO</name>
<proteinExistence type="predicted"/>
<evidence type="ECO:0000313" key="2">
    <source>
        <dbReference type="Proteomes" id="UP000606974"/>
    </source>
</evidence>